<dbReference type="InterPro" id="IPR017900">
    <property type="entry name" value="4Fe4S_Fe_S_CS"/>
</dbReference>
<keyword evidence="6" id="KW-0249">Electron transport</keyword>
<organism evidence="9 10">
    <name type="scientific">Nitratireductor aquimarinus</name>
    <dbReference type="NCBI Taxonomy" id="889300"/>
    <lineage>
        <taxon>Bacteria</taxon>
        <taxon>Pseudomonadati</taxon>
        <taxon>Pseudomonadota</taxon>
        <taxon>Alphaproteobacteria</taxon>
        <taxon>Hyphomicrobiales</taxon>
        <taxon>Phyllobacteriaceae</taxon>
        <taxon>Nitratireductor</taxon>
    </lineage>
</organism>
<evidence type="ECO:0000313" key="9">
    <source>
        <dbReference type="EMBL" id="MDV6227954.1"/>
    </source>
</evidence>
<evidence type="ECO:0000259" key="8">
    <source>
        <dbReference type="PROSITE" id="PS51379"/>
    </source>
</evidence>
<keyword evidence="1 6" id="KW-0004">4Fe-4S</keyword>
<keyword evidence="4 6" id="KW-0408">Iron</keyword>
<dbReference type="PROSITE" id="PS00198">
    <property type="entry name" value="4FE4S_FER_1"/>
    <property type="match status" value="2"/>
</dbReference>
<evidence type="ECO:0000256" key="5">
    <source>
        <dbReference type="ARBA" id="ARBA00023014"/>
    </source>
</evidence>
<evidence type="ECO:0000256" key="2">
    <source>
        <dbReference type="ARBA" id="ARBA00022723"/>
    </source>
</evidence>
<accession>A0ABU4ANY3</accession>
<dbReference type="InterPro" id="IPR017896">
    <property type="entry name" value="4Fe4S_Fe-S-bd"/>
</dbReference>
<dbReference type="PANTHER" id="PTHR32479">
    <property type="entry name" value="GLYCOLATE OXIDASE IRON-SULFUR SUBUNIT"/>
    <property type="match status" value="1"/>
</dbReference>
<dbReference type="Proteomes" id="UP001185659">
    <property type="component" value="Unassembled WGS sequence"/>
</dbReference>
<dbReference type="InterPro" id="IPR004017">
    <property type="entry name" value="Cys_rich_dom"/>
</dbReference>
<feature type="domain" description="4Fe-4S ferredoxin-type" evidence="8">
    <location>
        <begin position="67"/>
        <end position="96"/>
    </location>
</feature>
<name>A0ABU4ANY3_9HYPH</name>
<evidence type="ECO:0000256" key="4">
    <source>
        <dbReference type="ARBA" id="ARBA00023004"/>
    </source>
</evidence>
<dbReference type="Gene3D" id="1.10.1060.10">
    <property type="entry name" value="Alpha-helical ferredoxin"/>
    <property type="match status" value="1"/>
</dbReference>
<evidence type="ECO:0000256" key="3">
    <source>
        <dbReference type="ARBA" id="ARBA00022737"/>
    </source>
</evidence>
<dbReference type="Pfam" id="PF02754">
    <property type="entry name" value="CCG"/>
    <property type="match status" value="2"/>
</dbReference>
<dbReference type="RefSeq" id="WP_317562036.1">
    <property type="nucleotide sequence ID" value="NZ_JAWLIP010000008.1"/>
</dbReference>
<feature type="region of interest" description="Disordered" evidence="7">
    <location>
        <begin position="429"/>
        <end position="454"/>
    </location>
</feature>
<dbReference type="GO" id="GO:0019154">
    <property type="term" value="F:glycolate dehydrogenase activity"/>
    <property type="evidence" value="ECO:0007669"/>
    <property type="project" value="UniProtKB-EC"/>
</dbReference>
<evidence type="ECO:0000256" key="7">
    <source>
        <dbReference type="SAM" id="MobiDB-lite"/>
    </source>
</evidence>
<evidence type="ECO:0000256" key="6">
    <source>
        <dbReference type="PIRNR" id="PIRNR000139"/>
    </source>
</evidence>
<evidence type="ECO:0000256" key="1">
    <source>
        <dbReference type="ARBA" id="ARBA00022485"/>
    </source>
</evidence>
<gene>
    <name evidence="9" type="primary">glcF</name>
    <name evidence="9" type="ORF">R2G56_16780</name>
</gene>
<dbReference type="PROSITE" id="PS51379">
    <property type="entry name" value="4FE4S_FER_2"/>
    <property type="match status" value="2"/>
</dbReference>
<comment type="caution">
    <text evidence="9">The sequence shown here is derived from an EMBL/GenBank/DDBJ whole genome shotgun (WGS) entry which is preliminary data.</text>
</comment>
<keyword evidence="2 6" id="KW-0479">Metal-binding</keyword>
<dbReference type="PIRSF" id="PIRSF000139">
    <property type="entry name" value="Glc_ox_4Fe-4S"/>
    <property type="match status" value="1"/>
</dbReference>
<reference evidence="9 10" key="1">
    <citation type="submission" date="2023-10" db="EMBL/GenBank/DDBJ databases">
        <authorList>
            <person name="Venkata Ramana C."/>
            <person name="Sasikala C."/>
            <person name="Dhurka M."/>
        </authorList>
    </citation>
    <scope>NUCLEOTIDE SEQUENCE [LARGE SCALE GENOMIC DNA]</scope>
    <source>
        <strain evidence="9 10">KCTC 32151</strain>
    </source>
</reference>
<dbReference type="InterPro" id="IPR012257">
    <property type="entry name" value="Glc_ox_4Fe-4S"/>
</dbReference>
<dbReference type="Pfam" id="PF13183">
    <property type="entry name" value="Fer4_8"/>
    <property type="match status" value="1"/>
</dbReference>
<dbReference type="EMBL" id="JAWLIP010000008">
    <property type="protein sequence ID" value="MDV6227954.1"/>
    <property type="molecule type" value="Genomic_DNA"/>
</dbReference>
<dbReference type="PANTHER" id="PTHR32479:SF17">
    <property type="entry name" value="GLYCOLATE OXIDASE IRON-SULFUR SUBUNIT"/>
    <property type="match status" value="1"/>
</dbReference>
<keyword evidence="5 6" id="KW-0411">Iron-sulfur</keyword>
<keyword evidence="6" id="KW-0813">Transport</keyword>
<dbReference type="InterPro" id="IPR009051">
    <property type="entry name" value="Helical_ferredxn"/>
</dbReference>
<keyword evidence="10" id="KW-1185">Reference proteome</keyword>
<evidence type="ECO:0000313" key="10">
    <source>
        <dbReference type="Proteomes" id="UP001185659"/>
    </source>
</evidence>
<protein>
    <recommendedName>
        <fullName evidence="6">Glycolate oxidase iron-sulfur subunit</fullName>
        <ecNumber evidence="6">1.1.99.14</ecNumber>
    </recommendedName>
</protein>
<comment type="catalytic activity">
    <reaction evidence="6">
        <text>(R)-lactate + A = pyruvate + AH2</text>
        <dbReference type="Rhea" id="RHEA:15089"/>
        <dbReference type="ChEBI" id="CHEBI:13193"/>
        <dbReference type="ChEBI" id="CHEBI:15361"/>
        <dbReference type="ChEBI" id="CHEBI:16004"/>
        <dbReference type="ChEBI" id="CHEBI:17499"/>
    </reaction>
</comment>
<dbReference type="NCBIfam" id="NF008434">
    <property type="entry name" value="PRK11274.1"/>
    <property type="match status" value="1"/>
</dbReference>
<dbReference type="EC" id="1.1.99.14" evidence="6"/>
<comment type="function">
    <text evidence="6">Component of a complex that catalyzes the oxidation of glycolate to glyoxylate.</text>
</comment>
<sequence>MQTNFTPEQLSDPHVAEAESILRKCVHCGFCTATCPTYVTLGNELDSPRGRIYLIKDMLENGRAADREIVTHVDRCLSCLACMTTCPSGVNYMHLVDHARTHIEKTYRRPLLDRLTRSLLAQILPYPARFRAALKLARVGRPFAGLFRRVPGMKPVAAMLDLAPGSLPQAKDEHVTVSGEKRGRIALLTGCAQSVLDPGINAATARLLARLGVETVQNPEGEGCCGALVHHMGKEDAALEAARRNVDAWMREIEGGGLDAIVITASGCGTTVKDYGHMLRLDPDYADKAARVAALAMDITEYLATLDLPEPVIAPGITVAYHSACSMQHGQKITRQPRELLRNAGFVVREPREGHLCCGSAGTYNILQPEIAAKLRDRKVSNIEATGASVIATGNIGCMTQIGSGTDTPITHTVELLDWAYGGPKPAGIRDVSAPATETSAETGAQTGAMTAAE</sequence>
<comment type="catalytic activity">
    <reaction evidence="6">
        <text>glycolate + A = glyoxylate + AH2</text>
        <dbReference type="Rhea" id="RHEA:21264"/>
        <dbReference type="ChEBI" id="CHEBI:13193"/>
        <dbReference type="ChEBI" id="CHEBI:17499"/>
        <dbReference type="ChEBI" id="CHEBI:29805"/>
        <dbReference type="ChEBI" id="CHEBI:36655"/>
        <dbReference type="EC" id="1.1.99.14"/>
    </reaction>
</comment>
<keyword evidence="9" id="KW-0560">Oxidoreductase</keyword>
<proteinExistence type="predicted"/>
<comment type="cofactor">
    <cofactor evidence="6">
        <name>[4Fe-4S] cluster</name>
        <dbReference type="ChEBI" id="CHEBI:49883"/>
    </cofactor>
    <text evidence="6">Binds 2 [4Fe-4S] clusters.</text>
</comment>
<feature type="domain" description="4Fe-4S ferredoxin-type" evidence="8">
    <location>
        <begin position="16"/>
        <end position="44"/>
    </location>
</feature>
<keyword evidence="3" id="KW-0677">Repeat</keyword>
<dbReference type="SUPFAM" id="SSF54862">
    <property type="entry name" value="4Fe-4S ferredoxins"/>
    <property type="match status" value="1"/>
</dbReference>
<feature type="compositionally biased region" description="Polar residues" evidence="7">
    <location>
        <begin position="436"/>
        <end position="454"/>
    </location>
</feature>